<keyword evidence="1" id="KW-1133">Transmembrane helix</keyword>
<feature type="transmembrane region" description="Helical" evidence="1">
    <location>
        <begin position="228"/>
        <end position="247"/>
    </location>
</feature>
<feature type="transmembrane region" description="Helical" evidence="1">
    <location>
        <begin position="179"/>
        <end position="195"/>
    </location>
</feature>
<feature type="transmembrane region" description="Helical" evidence="1">
    <location>
        <begin position="122"/>
        <end position="141"/>
    </location>
</feature>
<feature type="transmembrane region" description="Helical" evidence="1">
    <location>
        <begin position="282"/>
        <end position="300"/>
    </location>
</feature>
<feature type="transmembrane region" description="Helical" evidence="1">
    <location>
        <begin position="67"/>
        <end position="84"/>
    </location>
</feature>
<feature type="transmembrane region" description="Helical" evidence="1">
    <location>
        <begin position="35"/>
        <end position="55"/>
    </location>
</feature>
<dbReference type="EMBL" id="SMCQ01000006">
    <property type="protein sequence ID" value="TCW00701.1"/>
    <property type="molecule type" value="Genomic_DNA"/>
</dbReference>
<comment type="caution">
    <text evidence="2">The sequence shown here is derived from an EMBL/GenBank/DDBJ whole genome shotgun (WGS) entry which is preliminary data.</text>
</comment>
<keyword evidence="1" id="KW-0472">Membrane</keyword>
<proteinExistence type="predicted"/>
<feature type="transmembrane region" description="Helical" evidence="1">
    <location>
        <begin position="330"/>
        <end position="350"/>
    </location>
</feature>
<protein>
    <submittedName>
        <fullName evidence="2">Uncharacterized protein</fullName>
    </submittedName>
</protein>
<accession>A0A4R3Z442</accession>
<evidence type="ECO:0000313" key="3">
    <source>
        <dbReference type="Proteomes" id="UP000295515"/>
    </source>
</evidence>
<keyword evidence="3" id="KW-1185">Reference proteome</keyword>
<name>A0A4R3Z442_9FIRM</name>
<reference evidence="2 3" key="1">
    <citation type="submission" date="2019-03" db="EMBL/GenBank/DDBJ databases">
        <title>Genomic Encyclopedia of Type Strains, Phase IV (KMG-IV): sequencing the most valuable type-strain genomes for metagenomic binning, comparative biology and taxonomic classification.</title>
        <authorList>
            <person name="Goeker M."/>
        </authorList>
    </citation>
    <scope>NUCLEOTIDE SEQUENCE [LARGE SCALE GENOMIC DNA]</scope>
    <source>
        <strain evidence="2 3">DSM 29487</strain>
    </source>
</reference>
<keyword evidence="1" id="KW-0812">Transmembrane</keyword>
<sequence>MSQTMKKFLSIFVIASLLITISTSSSPLIISMLSMFTNTIFNIQFGLFLMIVYFIIVQKYEVNIKDIQTMILTCILLLVLNLFINNTAFSTMNDLYLVRDSYLISMILFNAGLWLKKKGISINYHYLLIMICLVIIGITFIEYQLNSTLHFIGVGIAQLIMLFWLNCLQEHHQVEKKDIMIHLLILVVIITILLQGYTTDIILITCVHLLTLCFIEFMRFVLPKKYQIYQGIIFVIIFMILNVYILPIHHNSLLIFNEFIRQSSIVLTGLAIYSLKNKYASIIIAIGLGSIVIFNLLMSSQLSMDIVISISNALTSMGILWIYPKAIKSSYKLCLLAVAMFIILMFIYVIRMGG</sequence>
<evidence type="ECO:0000256" key="1">
    <source>
        <dbReference type="SAM" id="Phobius"/>
    </source>
</evidence>
<evidence type="ECO:0000313" key="2">
    <source>
        <dbReference type="EMBL" id="TCW00701.1"/>
    </source>
</evidence>
<feature type="transmembrane region" description="Helical" evidence="1">
    <location>
        <begin position="147"/>
        <end position="167"/>
    </location>
</feature>
<feature type="transmembrane region" description="Helical" evidence="1">
    <location>
        <begin position="201"/>
        <end position="221"/>
    </location>
</feature>
<gene>
    <name evidence="2" type="ORF">EDD60_10631</name>
</gene>
<dbReference type="Proteomes" id="UP000295515">
    <property type="component" value="Unassembled WGS sequence"/>
</dbReference>
<dbReference type="AlphaFoldDB" id="A0A4R3Z442"/>
<feature type="transmembrane region" description="Helical" evidence="1">
    <location>
        <begin position="96"/>
        <end position="115"/>
    </location>
</feature>
<feature type="transmembrane region" description="Helical" evidence="1">
    <location>
        <begin position="306"/>
        <end position="323"/>
    </location>
</feature>
<organism evidence="2 3">
    <name type="scientific">Longibaculum muris</name>
    <dbReference type="NCBI Taxonomy" id="1796628"/>
    <lineage>
        <taxon>Bacteria</taxon>
        <taxon>Bacillati</taxon>
        <taxon>Bacillota</taxon>
        <taxon>Erysipelotrichia</taxon>
        <taxon>Erysipelotrichales</taxon>
        <taxon>Coprobacillaceae</taxon>
        <taxon>Longibaculum</taxon>
    </lineage>
</organism>